<dbReference type="Proteomes" id="UP000682782">
    <property type="component" value="Chromosome"/>
</dbReference>
<name>A0AC61MY64_9FIRM</name>
<gene>
    <name evidence="1" type="ORF">JYE49_04220</name>
</gene>
<protein>
    <submittedName>
        <fullName evidence="1">Ribonuclease E/G</fullName>
    </submittedName>
</protein>
<evidence type="ECO:0000313" key="2">
    <source>
        <dbReference type="Proteomes" id="UP000682782"/>
    </source>
</evidence>
<evidence type="ECO:0000313" key="1">
    <source>
        <dbReference type="EMBL" id="QUC67912.1"/>
    </source>
</evidence>
<dbReference type="EMBL" id="CP068393">
    <property type="protein sequence ID" value="QUC67912.1"/>
    <property type="molecule type" value="Genomic_DNA"/>
</dbReference>
<accession>A0AC61MY64</accession>
<reference evidence="1" key="1">
    <citation type="submission" date="2021-01" db="EMBL/GenBank/DDBJ databases">
        <title>Complete genome sequence of Clostridiales bacterium R-7.</title>
        <authorList>
            <person name="Mahoney-Kurpe S.C."/>
            <person name="Palevich N."/>
            <person name="Koike S."/>
            <person name="Moon C.D."/>
            <person name="Attwood G.T."/>
        </authorList>
    </citation>
    <scope>NUCLEOTIDE SEQUENCE</scope>
    <source>
        <strain evidence="1">R-7</strain>
    </source>
</reference>
<organism evidence="1 2">
    <name type="scientific">Aristaeella hokkaidonensis</name>
    <dbReference type="NCBI Taxonomy" id="3046382"/>
    <lineage>
        <taxon>Bacteria</taxon>
        <taxon>Bacillati</taxon>
        <taxon>Bacillota</taxon>
        <taxon>Clostridia</taxon>
        <taxon>Eubacteriales</taxon>
        <taxon>Aristaeellaceae</taxon>
        <taxon>Aristaeella</taxon>
    </lineage>
</organism>
<keyword evidence="2" id="KW-1185">Reference proteome</keyword>
<proteinExistence type="predicted"/>
<sequence>MIRKIICGPGFCAVTEDGVLVEYIPNDPSDQCGDILLGKTDRLMPGMNCAFVDIGRKKSGFLPLDENSSSFTGGKVRSGENLTVQIKKEENGTKGAFLTRDITLPGTMVILMPMNRYIGVSSRITDESVREELKKTGREIAADRFGLVMRKAAEAAAPEMIRQEAESLYETWRMTEEKASKGGKRGCLLFSGSIAERLQEDYARDSITTVQESAETDDGIARQVRQARERTVRLPGGGNIILDRCEAMTVIDINTASAAVSGSKEQTILETNLEACGAIAQQVRLRNLSGIILIDFIDMDNETDRSMVLTRLEECFSRDRVKTVIHGWTSLGLIEMTRKRTRAGIYDNLLKACPVCGGTGYVLREQRE</sequence>